<dbReference type="GeneID" id="14921796"/>
<dbReference type="PANTHER" id="PTHR13693">
    <property type="entry name" value="CLASS II AMINOTRANSFERASE/8-AMINO-7-OXONONANOATE SYNTHASE"/>
    <property type="match status" value="1"/>
</dbReference>
<dbReference type="SUPFAM" id="SSF53383">
    <property type="entry name" value="PLP-dependent transferases"/>
    <property type="match status" value="1"/>
</dbReference>
<dbReference type="EMBL" id="KB007908">
    <property type="protein sequence ID" value="ELR20924.1"/>
    <property type="molecule type" value="Genomic_DNA"/>
</dbReference>
<evidence type="ECO:0000256" key="2">
    <source>
        <dbReference type="ARBA" id="ARBA00008392"/>
    </source>
</evidence>
<dbReference type="STRING" id="1257118.L8H5X2"/>
<reference evidence="9 10" key="1">
    <citation type="journal article" date="2013" name="Genome Biol.">
        <title>Genome of Acanthamoeba castellanii highlights extensive lateral gene transfer and early evolution of tyrosine kinase signaling.</title>
        <authorList>
            <person name="Clarke M."/>
            <person name="Lohan A.J."/>
            <person name="Liu B."/>
            <person name="Lagkouvardos I."/>
            <person name="Roy S."/>
            <person name="Zafar N."/>
            <person name="Bertelli C."/>
            <person name="Schilde C."/>
            <person name="Kianianmomeni A."/>
            <person name="Burglin T.R."/>
            <person name="Frech C."/>
            <person name="Turcotte B."/>
            <person name="Kopec K.O."/>
            <person name="Synnott J.M."/>
            <person name="Choo C."/>
            <person name="Paponov I."/>
            <person name="Finkler A."/>
            <person name="Soon Heng Tan C."/>
            <person name="Hutchins A.P."/>
            <person name="Weinmeier T."/>
            <person name="Rattei T."/>
            <person name="Chu J.S."/>
            <person name="Gimenez G."/>
            <person name="Irimia M."/>
            <person name="Rigden D.J."/>
            <person name="Fitzpatrick D.A."/>
            <person name="Lorenzo-Morales J."/>
            <person name="Bateman A."/>
            <person name="Chiu C.H."/>
            <person name="Tang P."/>
            <person name="Hegemann P."/>
            <person name="Fromm H."/>
            <person name="Raoult D."/>
            <person name="Greub G."/>
            <person name="Miranda-Saavedra D."/>
            <person name="Chen N."/>
            <person name="Nash P."/>
            <person name="Ginger M.L."/>
            <person name="Horn M."/>
            <person name="Schaap P."/>
            <person name="Caler L."/>
            <person name="Loftus B."/>
        </authorList>
    </citation>
    <scope>NUCLEOTIDE SEQUENCE [LARGE SCALE GENOMIC DNA]</scope>
    <source>
        <strain evidence="9 10">Neff</strain>
    </source>
</reference>
<dbReference type="GO" id="GO:0004758">
    <property type="term" value="F:serine C-palmitoyltransferase activity"/>
    <property type="evidence" value="ECO:0007669"/>
    <property type="project" value="UniProtKB-EC"/>
</dbReference>
<dbReference type="InterPro" id="IPR015422">
    <property type="entry name" value="PyrdxlP-dep_Trfase_small"/>
</dbReference>
<evidence type="ECO:0000256" key="6">
    <source>
        <dbReference type="ARBA" id="ARBA00048528"/>
    </source>
</evidence>
<dbReference type="OMA" id="MFGSNAY"/>
<dbReference type="RefSeq" id="XP_004344667.1">
    <property type="nucleotide sequence ID" value="XM_004344617.1"/>
</dbReference>
<dbReference type="PROSITE" id="PS00599">
    <property type="entry name" value="AA_TRANSFER_CLASS_2"/>
    <property type="match status" value="1"/>
</dbReference>
<evidence type="ECO:0000259" key="8">
    <source>
        <dbReference type="Pfam" id="PF00155"/>
    </source>
</evidence>
<evidence type="ECO:0000256" key="1">
    <source>
        <dbReference type="ARBA" id="ARBA00001933"/>
    </source>
</evidence>
<dbReference type="CDD" id="cd06454">
    <property type="entry name" value="KBL_like"/>
    <property type="match status" value="1"/>
</dbReference>
<keyword evidence="10" id="KW-1185">Reference proteome</keyword>
<keyword evidence="5 7" id="KW-0663">Pyridoxal phosphate</keyword>
<evidence type="ECO:0000256" key="3">
    <source>
        <dbReference type="ARBA" id="ARBA00013220"/>
    </source>
</evidence>
<evidence type="ECO:0000313" key="10">
    <source>
        <dbReference type="Proteomes" id="UP000011083"/>
    </source>
</evidence>
<protein>
    <recommendedName>
        <fullName evidence="3">serine C-palmitoyltransferase</fullName>
        <ecNumber evidence="3">2.3.1.50</ecNumber>
    </recommendedName>
</protein>
<dbReference type="GO" id="GO:0046513">
    <property type="term" value="P:ceramide biosynthetic process"/>
    <property type="evidence" value="ECO:0007669"/>
    <property type="project" value="TreeGrafter"/>
</dbReference>
<dbReference type="Gene3D" id="3.40.640.10">
    <property type="entry name" value="Type I PLP-dependent aspartate aminotransferase-like (Major domain)"/>
    <property type="match status" value="1"/>
</dbReference>
<comment type="catalytic activity">
    <reaction evidence="6">
        <text>L-serine + hexadecanoyl-CoA + H(+) = 3-oxosphinganine + CO2 + CoA</text>
        <dbReference type="Rhea" id="RHEA:14761"/>
        <dbReference type="ChEBI" id="CHEBI:15378"/>
        <dbReference type="ChEBI" id="CHEBI:16526"/>
        <dbReference type="ChEBI" id="CHEBI:33384"/>
        <dbReference type="ChEBI" id="CHEBI:57287"/>
        <dbReference type="ChEBI" id="CHEBI:57379"/>
        <dbReference type="ChEBI" id="CHEBI:58299"/>
        <dbReference type="EC" id="2.3.1.50"/>
    </reaction>
</comment>
<dbReference type="InterPro" id="IPR050087">
    <property type="entry name" value="AON_synthase_class-II"/>
</dbReference>
<dbReference type="Pfam" id="PF00155">
    <property type="entry name" value="Aminotran_1_2"/>
    <property type="match status" value="1"/>
</dbReference>
<dbReference type="GO" id="GO:0017059">
    <property type="term" value="C:serine palmitoyltransferase complex"/>
    <property type="evidence" value="ECO:0007669"/>
    <property type="project" value="TreeGrafter"/>
</dbReference>
<proteinExistence type="inferred from homology"/>
<dbReference type="InterPro" id="IPR001917">
    <property type="entry name" value="Aminotrans_II_pyridoxalP_BS"/>
</dbReference>
<evidence type="ECO:0000313" key="9">
    <source>
        <dbReference type="EMBL" id="ELR20924.1"/>
    </source>
</evidence>
<keyword evidence="4 9" id="KW-0808">Transferase</keyword>
<dbReference type="InterPro" id="IPR015421">
    <property type="entry name" value="PyrdxlP-dep_Trfase_major"/>
</dbReference>
<dbReference type="OrthoDB" id="65434at2759"/>
<dbReference type="InterPro" id="IPR004839">
    <property type="entry name" value="Aminotransferase_I/II_large"/>
</dbReference>
<dbReference type="GO" id="GO:0046512">
    <property type="term" value="P:sphingosine biosynthetic process"/>
    <property type="evidence" value="ECO:0007669"/>
    <property type="project" value="TreeGrafter"/>
</dbReference>
<evidence type="ECO:0000256" key="5">
    <source>
        <dbReference type="ARBA" id="ARBA00022898"/>
    </source>
</evidence>
<dbReference type="Proteomes" id="UP000011083">
    <property type="component" value="Unassembled WGS sequence"/>
</dbReference>
<dbReference type="GO" id="GO:0016020">
    <property type="term" value="C:membrane"/>
    <property type="evidence" value="ECO:0007669"/>
    <property type="project" value="GOC"/>
</dbReference>
<name>L8H5X2_ACACF</name>
<dbReference type="PANTHER" id="PTHR13693:SF3">
    <property type="entry name" value="LD36009P"/>
    <property type="match status" value="1"/>
</dbReference>
<dbReference type="GO" id="GO:0030170">
    <property type="term" value="F:pyridoxal phosphate binding"/>
    <property type="evidence" value="ECO:0007669"/>
    <property type="project" value="InterPro"/>
</dbReference>
<comment type="similarity">
    <text evidence="2 7">Belongs to the class-II pyridoxal-phosphate-dependent aminotransferase family.</text>
</comment>
<dbReference type="AlphaFoldDB" id="L8H5X2"/>
<dbReference type="Gene3D" id="3.90.1150.10">
    <property type="entry name" value="Aspartate Aminotransferase, domain 1"/>
    <property type="match status" value="1"/>
</dbReference>
<sequence length="516" mass="57031">MGGEVKGGQDGRTHKGNTIDDIPLWTLAWTYWGFICAILTAHFRRLIFWVCTLLGFLQEDSAFLSAAGECPLLKEKEYFYMRYMFGRIRDCWDRPICSRPGPLFQLMGRIFNYSIYGTFTYTGEKVPGINLGSYNYLGFAENAGTCIDHVIDAVNAYGVGPAGRKIEVGTMDLHKVLETRVANFVGKEDAVVFAMGYATNSCSLPALAGPGGLIISDSLNHASIVTGCRTSGAKIKTFKHNDPQDLERVIRQAIAEGQPRTHRHWKKILIVVEGIYSMEGEILRLPEIIAIKKKYKAYLYVDEAHSIGALGSRAKGVCDYYGTWGSLSLRDGHVLLACVDPKEVDILMGTFTKSFGSVGGYIAGDKDFVRYLRQTSFCSMYEETMSIPCAQMIISALNVITGADGSNEGQKRIKALRDNSNFFRNKLKELGFRVAGDEDSPVIPLMLYHPAKIAGFSRLCLLENVAVVVVGFPATSLLASRARFCISAGHTREQLERALDSISDIGDRLMLKYGEA</sequence>
<dbReference type="InterPro" id="IPR015424">
    <property type="entry name" value="PyrdxlP-dep_Trfase"/>
</dbReference>
<evidence type="ECO:0000256" key="7">
    <source>
        <dbReference type="RuleBase" id="RU003693"/>
    </source>
</evidence>
<dbReference type="EC" id="2.3.1.50" evidence="3"/>
<accession>L8H5X2</accession>
<feature type="domain" description="Aminotransferase class I/classII large" evidence="8">
    <location>
        <begin position="128"/>
        <end position="502"/>
    </location>
</feature>
<dbReference type="VEuPathDB" id="AmoebaDB:ACA1_278950"/>
<organism evidence="9 10">
    <name type="scientific">Acanthamoeba castellanii (strain ATCC 30010 / Neff)</name>
    <dbReference type="NCBI Taxonomy" id="1257118"/>
    <lineage>
        <taxon>Eukaryota</taxon>
        <taxon>Amoebozoa</taxon>
        <taxon>Discosea</taxon>
        <taxon>Longamoebia</taxon>
        <taxon>Centramoebida</taxon>
        <taxon>Acanthamoebidae</taxon>
        <taxon>Acanthamoeba</taxon>
    </lineage>
</organism>
<evidence type="ECO:0000256" key="4">
    <source>
        <dbReference type="ARBA" id="ARBA00022679"/>
    </source>
</evidence>
<comment type="cofactor">
    <cofactor evidence="1 7">
        <name>pyridoxal 5'-phosphate</name>
        <dbReference type="ChEBI" id="CHEBI:597326"/>
    </cofactor>
</comment>
<dbReference type="KEGG" id="acan:ACA1_278950"/>
<gene>
    <name evidence="9" type="ORF">ACA1_278950</name>
</gene>